<gene>
    <name evidence="2" type="ORF">HK413_02410</name>
</gene>
<dbReference type="RefSeq" id="WP_175269004.1">
    <property type="nucleotide sequence ID" value="NZ_JABFCR010000007.1"/>
</dbReference>
<keyword evidence="1" id="KW-0812">Transmembrane</keyword>
<feature type="transmembrane region" description="Helical" evidence="1">
    <location>
        <begin position="123"/>
        <end position="147"/>
    </location>
</feature>
<dbReference type="Proteomes" id="UP000566071">
    <property type="component" value="Unassembled WGS sequence"/>
</dbReference>
<accession>A0ABX1W5I1</accession>
<sequence length="156" mass="17295">MNTDKKDRFKKIIKLGGDENPVVDFTASVMKTIEADLQRETALKVLLQQEDAVGPAFSFTANVMAQITAHKPAAIYKPIIPRKAWYGIAAMMAVFFLLIFAANTSTHNTAQKNWLVDTINYTYAIPPIYLMALVIAVVLLLADYLIIQLKGKAHAV</sequence>
<keyword evidence="1" id="KW-0472">Membrane</keyword>
<dbReference type="EMBL" id="JABFCR010000007">
    <property type="protein sequence ID" value="NNU33307.1"/>
    <property type="molecule type" value="Genomic_DNA"/>
</dbReference>
<keyword evidence="1" id="KW-1133">Transmembrane helix</keyword>
<protein>
    <submittedName>
        <fullName evidence="2">Uncharacterized protein</fullName>
    </submittedName>
</protein>
<evidence type="ECO:0000256" key="1">
    <source>
        <dbReference type="SAM" id="Phobius"/>
    </source>
</evidence>
<keyword evidence="3" id="KW-1185">Reference proteome</keyword>
<name>A0ABX1W5I1_9SPHI</name>
<reference evidence="2 3" key="1">
    <citation type="submission" date="2020-05" db="EMBL/GenBank/DDBJ databases">
        <authorList>
            <person name="Khan S.A."/>
            <person name="Jeon C.O."/>
            <person name="Chun B.H."/>
        </authorList>
    </citation>
    <scope>NUCLEOTIDE SEQUENCE [LARGE SCALE GENOMIC DNA]</scope>
    <source>
        <strain evidence="2 3">S1162</strain>
    </source>
</reference>
<proteinExistence type="predicted"/>
<feature type="transmembrane region" description="Helical" evidence="1">
    <location>
        <begin position="84"/>
        <end position="103"/>
    </location>
</feature>
<evidence type="ECO:0000313" key="2">
    <source>
        <dbReference type="EMBL" id="NNU33307.1"/>
    </source>
</evidence>
<evidence type="ECO:0000313" key="3">
    <source>
        <dbReference type="Proteomes" id="UP000566071"/>
    </source>
</evidence>
<organism evidence="2 3">
    <name type="scientific">Mucilaginibacter humi</name>
    <dbReference type="NCBI Taxonomy" id="2732510"/>
    <lineage>
        <taxon>Bacteria</taxon>
        <taxon>Pseudomonadati</taxon>
        <taxon>Bacteroidota</taxon>
        <taxon>Sphingobacteriia</taxon>
        <taxon>Sphingobacteriales</taxon>
        <taxon>Sphingobacteriaceae</taxon>
        <taxon>Mucilaginibacter</taxon>
    </lineage>
</organism>
<comment type="caution">
    <text evidence="2">The sequence shown here is derived from an EMBL/GenBank/DDBJ whole genome shotgun (WGS) entry which is preliminary data.</text>
</comment>